<dbReference type="InterPro" id="IPR013815">
    <property type="entry name" value="ATP_grasp_subdomain_1"/>
</dbReference>
<feature type="compositionally biased region" description="Polar residues" evidence="1">
    <location>
        <begin position="376"/>
        <end position="389"/>
    </location>
</feature>
<evidence type="ECO:0008006" key="4">
    <source>
        <dbReference type="Google" id="ProtNLM"/>
    </source>
</evidence>
<dbReference type="Gene3D" id="3.30.1490.20">
    <property type="entry name" value="ATP-grasp fold, A domain"/>
    <property type="match status" value="1"/>
</dbReference>
<feature type="region of interest" description="Disordered" evidence="1">
    <location>
        <begin position="363"/>
        <end position="389"/>
    </location>
</feature>
<sequence>MKRVILAGGRSPVCLVLARAFYRLGWQVIIIEHLTLTLCRVSRAVSRYHKITAPVTDFDRFRQEALAVMAQYQPALFIPVNEDILHYSRFQDDIRAAGIRFDVVAHPQLTALHHKIDNIQLAAAAGLAVPETRRWQGEHIDFSRWILKPIYSRFGNQLIDCKARRPNHPADCYVRQQRIRGVQICVYAQSTEGEMKAYAAYKTNFGVSGGASLVFLPYKSRQVYDLAARFIRHHSLSGTICLDFLFDGQTYWFIECNPRMTHGAAMLTDAQLVTALSAPGITECLHAEQRIAMKAGWMYMLLTQPRRWRKTWRFVRHCRDMIWQTDDKKPFLILPFLAVWLVIRAGLLRENVPDSLTRDIIFDERHDGRENEEPGQGSSDTHSSEQSLR</sequence>
<dbReference type="OrthoDB" id="40611at2"/>
<evidence type="ECO:0000313" key="2">
    <source>
        <dbReference type="EMBL" id="OBU07802.1"/>
    </source>
</evidence>
<proteinExistence type="predicted"/>
<evidence type="ECO:0000313" key="3">
    <source>
        <dbReference type="Proteomes" id="UP000092377"/>
    </source>
</evidence>
<comment type="caution">
    <text evidence="2">The sequence shown here is derived from an EMBL/GenBank/DDBJ whole genome shotgun (WGS) entry which is preliminary data.</text>
</comment>
<evidence type="ECO:0000256" key="1">
    <source>
        <dbReference type="SAM" id="MobiDB-lite"/>
    </source>
</evidence>
<gene>
    <name evidence="2" type="ORF">AYY18_06190</name>
</gene>
<dbReference type="GO" id="GO:0003824">
    <property type="term" value="F:catalytic activity"/>
    <property type="evidence" value="ECO:0007669"/>
    <property type="project" value="UniProtKB-ARBA"/>
</dbReference>
<feature type="compositionally biased region" description="Basic and acidic residues" evidence="1">
    <location>
        <begin position="363"/>
        <end position="372"/>
    </location>
</feature>
<accession>A0A1B8HFF5</accession>
<dbReference type="SUPFAM" id="SSF56059">
    <property type="entry name" value="Glutathione synthetase ATP-binding domain-like"/>
    <property type="match status" value="1"/>
</dbReference>
<dbReference type="RefSeq" id="WP_067403101.1">
    <property type="nucleotide sequence ID" value="NZ_LZEY01000023.1"/>
</dbReference>
<dbReference type="Proteomes" id="UP000092377">
    <property type="component" value="Unassembled WGS sequence"/>
</dbReference>
<dbReference type="GO" id="GO:0005524">
    <property type="term" value="F:ATP binding"/>
    <property type="evidence" value="ECO:0007669"/>
    <property type="project" value="InterPro"/>
</dbReference>
<dbReference type="Gene3D" id="3.40.50.20">
    <property type="match status" value="1"/>
</dbReference>
<keyword evidence="3" id="KW-1185">Reference proteome</keyword>
<dbReference type="EMBL" id="LZEY01000023">
    <property type="protein sequence ID" value="OBU07802.1"/>
    <property type="molecule type" value="Genomic_DNA"/>
</dbReference>
<reference evidence="3" key="1">
    <citation type="submission" date="2016-06" db="EMBL/GenBank/DDBJ databases">
        <authorList>
            <person name="Butler K."/>
        </authorList>
    </citation>
    <scope>NUCLEOTIDE SEQUENCE [LARGE SCALE GENOMIC DNA]</scope>
    <source>
        <strain evidence="3">GCSL-Mp20</strain>
    </source>
</reference>
<protein>
    <recommendedName>
        <fullName evidence="4">ATP-grasp domain-containing protein</fullName>
    </recommendedName>
</protein>
<organism evidence="2 3">
    <name type="scientific">Morganella psychrotolerans</name>
    <dbReference type="NCBI Taxonomy" id="368603"/>
    <lineage>
        <taxon>Bacteria</taxon>
        <taxon>Pseudomonadati</taxon>
        <taxon>Pseudomonadota</taxon>
        <taxon>Gammaproteobacteria</taxon>
        <taxon>Enterobacterales</taxon>
        <taxon>Morganellaceae</taxon>
        <taxon>Morganella</taxon>
    </lineage>
</organism>
<dbReference type="AlphaFoldDB" id="A0A1B8HFF5"/>
<name>A0A1B8HFF5_9GAMM</name>
<dbReference type="Gene3D" id="3.30.470.20">
    <property type="entry name" value="ATP-grasp fold, B domain"/>
    <property type="match status" value="1"/>
</dbReference>